<dbReference type="Gene3D" id="3.40.50.1820">
    <property type="entry name" value="alpha/beta hydrolase"/>
    <property type="match status" value="1"/>
</dbReference>
<comment type="caution">
    <text evidence="3">The sequence shown here is derived from an EMBL/GenBank/DDBJ whole genome shotgun (WGS) entry which is preliminary data.</text>
</comment>
<dbReference type="Pfam" id="PF12695">
    <property type="entry name" value="Abhydrolase_5"/>
    <property type="match status" value="1"/>
</dbReference>
<dbReference type="RefSeq" id="WP_170114357.1">
    <property type="nucleotide sequence ID" value="NZ_QJJR01000006.1"/>
</dbReference>
<organism evidence="3 4">
    <name type="scientific">Streptohalobacillus salinus</name>
    <dbReference type="NCBI Taxonomy" id="621096"/>
    <lineage>
        <taxon>Bacteria</taxon>
        <taxon>Bacillati</taxon>
        <taxon>Bacillota</taxon>
        <taxon>Bacilli</taxon>
        <taxon>Bacillales</taxon>
        <taxon>Bacillaceae</taxon>
        <taxon>Streptohalobacillus</taxon>
    </lineage>
</organism>
<dbReference type="AlphaFoldDB" id="A0A2V3WD44"/>
<dbReference type="EMBL" id="QJJR01000006">
    <property type="protein sequence ID" value="PXW91021.1"/>
    <property type="molecule type" value="Genomic_DNA"/>
</dbReference>
<dbReference type="InterPro" id="IPR029059">
    <property type="entry name" value="AB_hydrolase_5"/>
</dbReference>
<dbReference type="Proteomes" id="UP000247922">
    <property type="component" value="Unassembled WGS sequence"/>
</dbReference>
<evidence type="ECO:0000259" key="2">
    <source>
        <dbReference type="Pfam" id="PF12695"/>
    </source>
</evidence>
<evidence type="ECO:0000256" key="1">
    <source>
        <dbReference type="SAM" id="Phobius"/>
    </source>
</evidence>
<keyword evidence="4" id="KW-1185">Reference proteome</keyword>
<evidence type="ECO:0000313" key="4">
    <source>
        <dbReference type="Proteomes" id="UP000247922"/>
    </source>
</evidence>
<keyword evidence="1" id="KW-0472">Membrane</keyword>
<proteinExistence type="predicted"/>
<dbReference type="GO" id="GO:0016787">
    <property type="term" value="F:hydrolase activity"/>
    <property type="evidence" value="ECO:0007669"/>
    <property type="project" value="UniProtKB-KW"/>
</dbReference>
<protein>
    <submittedName>
        <fullName evidence="3">Putative alpha/beta-hydrolase family hydrolase</fullName>
    </submittedName>
</protein>
<feature type="transmembrane region" description="Helical" evidence="1">
    <location>
        <begin position="12"/>
        <end position="31"/>
    </location>
</feature>
<keyword evidence="1" id="KW-0812">Transmembrane</keyword>
<keyword evidence="3" id="KW-0378">Hydrolase</keyword>
<evidence type="ECO:0000313" key="3">
    <source>
        <dbReference type="EMBL" id="PXW91021.1"/>
    </source>
</evidence>
<accession>A0A2V3WD44</accession>
<name>A0A2V3WD44_9BACI</name>
<gene>
    <name evidence="3" type="ORF">DES38_10655</name>
</gene>
<keyword evidence="1" id="KW-1133">Transmembrane helix</keyword>
<sequence length="245" mass="27102">MKQKTRKQLKWTGIIFVSLVILVLIVGAIFLNQATYQAMDEAQYLGDDKTVIKVDSGYLIEPDEVKANFVFYQGGLVETESYLPFVKALSEQGIRVFLPEFPLNLAILNTDQFQTLYDEYPSDLPWWIGGHSLGGASAAIFLSEDPQNIAGLLLLGAYPSDSSDLSEANVSVISMHAENDEIMNKEAYERTQSLLPEDTHFVEIEGGNHSQFGHYGFQTGDGVSTISREQQQAEVIATLVNALSN</sequence>
<dbReference type="InterPro" id="IPR029058">
    <property type="entry name" value="AB_hydrolase_fold"/>
</dbReference>
<dbReference type="SUPFAM" id="SSF53474">
    <property type="entry name" value="alpha/beta-Hydrolases"/>
    <property type="match status" value="1"/>
</dbReference>
<feature type="domain" description="Alpha/beta hydrolase fold-5" evidence="2">
    <location>
        <begin position="69"/>
        <end position="232"/>
    </location>
</feature>
<reference evidence="3 4" key="1">
    <citation type="submission" date="2018-05" db="EMBL/GenBank/DDBJ databases">
        <title>Genomic Encyclopedia of Type Strains, Phase IV (KMG-IV): sequencing the most valuable type-strain genomes for metagenomic binning, comparative biology and taxonomic classification.</title>
        <authorList>
            <person name="Goeker M."/>
        </authorList>
    </citation>
    <scope>NUCLEOTIDE SEQUENCE [LARGE SCALE GENOMIC DNA]</scope>
    <source>
        <strain evidence="3 4">DSM 22440</strain>
    </source>
</reference>